<dbReference type="GO" id="GO:0008270">
    <property type="term" value="F:zinc ion binding"/>
    <property type="evidence" value="ECO:0007669"/>
    <property type="project" value="InterPro"/>
</dbReference>
<proteinExistence type="predicted"/>
<dbReference type="EMBL" id="FR746099">
    <property type="protein sequence ID" value="CCC41057.1"/>
    <property type="molecule type" value="Genomic_DNA"/>
</dbReference>
<organism evidence="2 3">
    <name type="scientific">Haloquadratum walsbyi (strain DSM 16854 / JCM 12705 / C23)</name>
    <dbReference type="NCBI Taxonomy" id="768065"/>
    <lineage>
        <taxon>Archaea</taxon>
        <taxon>Methanobacteriati</taxon>
        <taxon>Methanobacteriota</taxon>
        <taxon>Stenosarchaea group</taxon>
        <taxon>Halobacteria</taxon>
        <taxon>Halobacteriales</taxon>
        <taxon>Haloferacaceae</taxon>
        <taxon>Haloquadratum</taxon>
    </lineage>
</organism>
<reference evidence="2 3" key="1">
    <citation type="journal article" date="2011" name="PLoS ONE">
        <title>Haloquadratum walsbyi: limited diversity in a global pond.</title>
        <authorList>
            <person name="Dyall-Smith M."/>
            <person name="Pfeiffer F."/>
            <person name="Klee K."/>
            <person name="Palm P."/>
            <person name="Gross K."/>
            <person name="Schuster S.C."/>
            <person name="Rampp M."/>
            <person name="Oesterhelt D."/>
        </authorList>
    </citation>
    <scope>NUCLEOTIDE SEQUENCE [LARGE SCALE GENOMIC DNA]</scope>
    <source>
        <strain evidence="3">DSM 16854 / JCM 12705 / C23</strain>
    </source>
</reference>
<dbReference type="GO" id="GO:0008652">
    <property type="term" value="P:amino acid biosynthetic process"/>
    <property type="evidence" value="ECO:0007669"/>
    <property type="project" value="InterPro"/>
</dbReference>
<dbReference type="AlphaFoldDB" id="G0LLT7"/>
<name>G0LLT7_HALWC</name>
<accession>G0LLT7</accession>
<keyword evidence="2" id="KW-0489">Methyltransferase</keyword>
<dbReference type="InterPro" id="IPR038071">
    <property type="entry name" value="UROD/MetE-like_sf"/>
</dbReference>
<dbReference type="Proteomes" id="UP000007954">
    <property type="component" value="Chromosome"/>
</dbReference>
<keyword evidence="2" id="KW-0808">Transferase</keyword>
<feature type="domain" description="Cobalamin-independent methionine synthase MetE N-terminal" evidence="1">
    <location>
        <begin position="146"/>
        <end position="294"/>
    </location>
</feature>
<sequence length="357" mass="38785">MMSEYVATSPGLFPLPDWAKSELSDLKGHQKEDLITGDESSEVRGVYDTSRTEAIETQFEMGFDRIVGGQHRWDDMLAHPLTIHDNVETGGIIRYYDNNNFYRDPRVTGELTPTGDIADELAATAETLTEINANNESNSDSPGGDTALQAVLPGPYSLADLATNNYYPDEATFLSAIGELLTKEAAALPSHETLFLLEPSLVTAAPNDDIAPLVSETISNIADATESEVIVYTYFGALDEKTYAYLMDASVSALGFDIVAGEREQTLYNVTEYGVTTDIALGVADGQNTLVQSSETLAERASWFQNQVPSTEFDTVYLTTSAEPFYLPVNKHRKKLTALAGATTDSPNATTETEVEA</sequence>
<gene>
    <name evidence="2" type="primary">metE2</name>
    <name evidence="2" type="ordered locus">Hqrw_3277</name>
</gene>
<dbReference type="Gene3D" id="3.20.20.210">
    <property type="match status" value="1"/>
</dbReference>
<dbReference type="GO" id="GO:0032259">
    <property type="term" value="P:methylation"/>
    <property type="evidence" value="ECO:0007669"/>
    <property type="project" value="UniProtKB-KW"/>
</dbReference>
<dbReference type="HOGENOM" id="CLU_881690_0_0_2"/>
<protein>
    <submittedName>
        <fullName evidence="2">5-methyltetrahydropteroyltriglutamate--homocysteine S-methyltransferase (Methionine synthase II)</fullName>
        <ecNumber evidence="2">2.1.1.14</ecNumber>
    </submittedName>
</protein>
<evidence type="ECO:0000313" key="2">
    <source>
        <dbReference type="EMBL" id="CCC41057.1"/>
    </source>
</evidence>
<dbReference type="SUPFAM" id="SSF51726">
    <property type="entry name" value="UROD/MetE-like"/>
    <property type="match status" value="1"/>
</dbReference>
<dbReference type="Pfam" id="PF08267">
    <property type="entry name" value="Meth_synt_1"/>
    <property type="match status" value="1"/>
</dbReference>
<dbReference type="KEGG" id="hwc:Hqrw_3277"/>
<dbReference type="InterPro" id="IPR013215">
    <property type="entry name" value="Cbl-indep_Met_Synth_N"/>
</dbReference>
<dbReference type="EC" id="2.1.1.14" evidence="2"/>
<dbReference type="GO" id="GO:0003871">
    <property type="term" value="F:5-methyltetrahydropteroyltriglutamate-homocysteine S-methyltransferase activity"/>
    <property type="evidence" value="ECO:0007669"/>
    <property type="project" value="UniProtKB-EC"/>
</dbReference>
<evidence type="ECO:0000313" key="3">
    <source>
        <dbReference type="Proteomes" id="UP000007954"/>
    </source>
</evidence>
<evidence type="ECO:0000259" key="1">
    <source>
        <dbReference type="Pfam" id="PF08267"/>
    </source>
</evidence>